<dbReference type="WBParaSite" id="HPLM_0001492601-mRNA-1">
    <property type="protein sequence ID" value="HPLM_0001492601-mRNA-1"/>
    <property type="gene ID" value="HPLM_0001492601"/>
</dbReference>
<protein>
    <submittedName>
        <fullName evidence="1">SLC12 domain-containing protein</fullName>
    </submittedName>
</protein>
<dbReference type="AlphaFoldDB" id="A0A0N4WTK4"/>
<reference evidence="1" key="1">
    <citation type="submission" date="2017-02" db="UniProtKB">
        <authorList>
            <consortium name="WormBaseParasite"/>
        </authorList>
    </citation>
    <scope>IDENTIFICATION</scope>
</reference>
<name>A0A0N4WTK4_HAEPC</name>
<proteinExistence type="predicted"/>
<organism evidence="1">
    <name type="scientific">Haemonchus placei</name>
    <name type="common">Barber's pole worm</name>
    <dbReference type="NCBI Taxonomy" id="6290"/>
    <lineage>
        <taxon>Eukaryota</taxon>
        <taxon>Metazoa</taxon>
        <taxon>Ecdysozoa</taxon>
        <taxon>Nematoda</taxon>
        <taxon>Chromadorea</taxon>
        <taxon>Rhabditida</taxon>
        <taxon>Rhabditina</taxon>
        <taxon>Rhabditomorpha</taxon>
        <taxon>Strongyloidea</taxon>
        <taxon>Trichostrongylidae</taxon>
        <taxon>Haemonchus</taxon>
    </lineage>
</organism>
<sequence>LRTYSSAIMIWRMNFVFNAENERLEKEVYLLKTALDKENESVVIFGENADPSTAVRLSSDAVIKKILLFLSNECIPLFLSHGGNYFLVHP</sequence>
<evidence type="ECO:0000313" key="1">
    <source>
        <dbReference type="WBParaSite" id="HPLM_0001492601-mRNA-1"/>
    </source>
</evidence>
<accession>A0A0N4WTK4</accession>